<gene>
    <name evidence="1" type="ORF">GCM10022216_05150</name>
</gene>
<organism evidence="1 2">
    <name type="scientific">Sphingobacterium kyonggiense</name>
    <dbReference type="NCBI Taxonomy" id="714075"/>
    <lineage>
        <taxon>Bacteria</taxon>
        <taxon>Pseudomonadati</taxon>
        <taxon>Bacteroidota</taxon>
        <taxon>Sphingobacteriia</taxon>
        <taxon>Sphingobacteriales</taxon>
        <taxon>Sphingobacteriaceae</taxon>
        <taxon>Sphingobacterium</taxon>
    </lineage>
</organism>
<evidence type="ECO:0000313" key="1">
    <source>
        <dbReference type="EMBL" id="GAA4133249.1"/>
    </source>
</evidence>
<keyword evidence="2" id="KW-1185">Reference proteome</keyword>
<proteinExistence type="predicted"/>
<accession>A0ABP7YAR0</accession>
<protein>
    <submittedName>
        <fullName evidence="1">Uncharacterized protein</fullName>
    </submittedName>
</protein>
<name>A0ABP7YAR0_9SPHI</name>
<dbReference type="Proteomes" id="UP001500101">
    <property type="component" value="Unassembled WGS sequence"/>
</dbReference>
<dbReference type="EMBL" id="BAAAZI010000004">
    <property type="protein sequence ID" value="GAA4133249.1"/>
    <property type="molecule type" value="Genomic_DNA"/>
</dbReference>
<comment type="caution">
    <text evidence="1">The sequence shown here is derived from an EMBL/GenBank/DDBJ whole genome shotgun (WGS) entry which is preliminary data.</text>
</comment>
<reference evidence="2" key="1">
    <citation type="journal article" date="2019" name="Int. J. Syst. Evol. Microbiol.">
        <title>The Global Catalogue of Microorganisms (GCM) 10K type strain sequencing project: providing services to taxonomists for standard genome sequencing and annotation.</title>
        <authorList>
            <consortium name="The Broad Institute Genomics Platform"/>
            <consortium name="The Broad Institute Genome Sequencing Center for Infectious Disease"/>
            <person name="Wu L."/>
            <person name="Ma J."/>
        </authorList>
    </citation>
    <scope>NUCLEOTIDE SEQUENCE [LARGE SCALE GENOMIC DNA]</scope>
    <source>
        <strain evidence="2">JCM 16704</strain>
    </source>
</reference>
<sequence length="87" mass="10301">MKLIKNGINSRAHNGQLTSELKNRAINNTVLKNKLSKRRARLGRKNFLNSIDHRVDIQYKHKKILRSSKDFYFTAYRINVFQRGKKT</sequence>
<evidence type="ECO:0000313" key="2">
    <source>
        <dbReference type="Proteomes" id="UP001500101"/>
    </source>
</evidence>